<feature type="chain" id="PRO_5022895146" evidence="1">
    <location>
        <begin position="24"/>
        <end position="249"/>
    </location>
</feature>
<name>A0A5C3E7Z1_9BASI</name>
<reference evidence="2 3" key="1">
    <citation type="submission" date="2018-03" db="EMBL/GenBank/DDBJ databases">
        <authorList>
            <person name="Guldener U."/>
        </authorList>
    </citation>
    <scope>NUCLEOTIDE SEQUENCE [LARGE SCALE GENOMIC DNA]</scope>
    <source>
        <strain evidence="2 3">NBRC100155</strain>
    </source>
</reference>
<sequence length="249" mass="27853">MRLPSTFPLVLTCFLGLANFALCIPLGPGSSLSAAEKAVQEAGDDAYLAAFHAANTKPRQPFSDWYATMDLHRNPPNEGRLKPATSEQKFDLRDTYWVRLKEIERLGFFGRDSGFLGRTPQGRLVFAAPKFHELALWIPHKGSTFNEELIAMAGHNGKPGTLYHLGWSKARGMGPTDDHRDIAIKVGEDKWLVKDDVPINRIASTRVGKGFDWSKKTELSPPMEANVMTRFEGPEGSEIFDEDQRYDTD</sequence>
<accession>A0A5C3E7Z1</accession>
<feature type="signal peptide" evidence="1">
    <location>
        <begin position="1"/>
        <end position="23"/>
    </location>
</feature>
<organism evidence="2 3">
    <name type="scientific">Ustilago trichophora</name>
    <dbReference type="NCBI Taxonomy" id="86804"/>
    <lineage>
        <taxon>Eukaryota</taxon>
        <taxon>Fungi</taxon>
        <taxon>Dikarya</taxon>
        <taxon>Basidiomycota</taxon>
        <taxon>Ustilaginomycotina</taxon>
        <taxon>Ustilaginomycetes</taxon>
        <taxon>Ustilaginales</taxon>
        <taxon>Ustilaginaceae</taxon>
        <taxon>Ustilago</taxon>
    </lineage>
</organism>
<evidence type="ECO:0000313" key="3">
    <source>
        <dbReference type="Proteomes" id="UP000324022"/>
    </source>
</evidence>
<keyword evidence="1" id="KW-0732">Signal</keyword>
<evidence type="ECO:0000256" key="1">
    <source>
        <dbReference type="SAM" id="SignalP"/>
    </source>
</evidence>
<gene>
    <name evidence="2" type="ORF">UTRI_10153</name>
</gene>
<evidence type="ECO:0000313" key="2">
    <source>
        <dbReference type="EMBL" id="SPO26642.1"/>
    </source>
</evidence>
<keyword evidence="3" id="KW-1185">Reference proteome</keyword>
<protein>
    <submittedName>
        <fullName evidence="2">Uncharacterized protein</fullName>
    </submittedName>
</protein>
<dbReference type="AlphaFoldDB" id="A0A5C3E7Z1"/>
<proteinExistence type="predicted"/>
<dbReference type="EMBL" id="OOIN01000015">
    <property type="protein sequence ID" value="SPO26642.1"/>
    <property type="molecule type" value="Genomic_DNA"/>
</dbReference>
<dbReference type="Proteomes" id="UP000324022">
    <property type="component" value="Unassembled WGS sequence"/>
</dbReference>
<dbReference type="OrthoDB" id="2556565at2759"/>